<organism evidence="1 2">
    <name type="scientific">Pseudoalteromonas aurantia 208</name>
    <dbReference type="NCBI Taxonomy" id="1314867"/>
    <lineage>
        <taxon>Bacteria</taxon>
        <taxon>Pseudomonadati</taxon>
        <taxon>Pseudomonadota</taxon>
        <taxon>Gammaproteobacteria</taxon>
        <taxon>Alteromonadales</taxon>
        <taxon>Pseudoalteromonadaceae</taxon>
        <taxon>Pseudoalteromonas</taxon>
    </lineage>
</organism>
<comment type="caution">
    <text evidence="1">The sequence shown here is derived from an EMBL/GenBank/DDBJ whole genome shotgun (WGS) entry which is preliminary data.</text>
</comment>
<sequence length="65" mass="7468">MGVIRLFMSFLLGLFLASFYWMSSSEVESVAQSLKEQKRVTTLEKQISELSKVNIALRQEVELLN</sequence>
<reference evidence="1 2" key="1">
    <citation type="submission" date="2015-03" db="EMBL/GenBank/DDBJ databases">
        <title>Genome sequence of Pseudoalteromonas aurantia.</title>
        <authorList>
            <person name="Xie B.-B."/>
            <person name="Rong J.-C."/>
            <person name="Qin Q.-L."/>
            <person name="Zhang Y.-Z."/>
        </authorList>
    </citation>
    <scope>NUCLEOTIDE SEQUENCE [LARGE SCALE GENOMIC DNA]</scope>
    <source>
        <strain evidence="1 2">208</strain>
    </source>
</reference>
<name>A0ABR9E6P0_9GAMM</name>
<protein>
    <submittedName>
        <fullName evidence="1">Uncharacterized protein</fullName>
    </submittedName>
</protein>
<dbReference type="EMBL" id="AQGV01000009">
    <property type="protein sequence ID" value="MBE0366407.1"/>
    <property type="molecule type" value="Genomic_DNA"/>
</dbReference>
<evidence type="ECO:0000313" key="2">
    <source>
        <dbReference type="Proteomes" id="UP000615755"/>
    </source>
</evidence>
<accession>A0ABR9E6P0</accession>
<gene>
    <name evidence="1" type="ORF">PAUR_a3410</name>
</gene>
<evidence type="ECO:0000313" key="1">
    <source>
        <dbReference type="EMBL" id="MBE0366407.1"/>
    </source>
</evidence>
<keyword evidence="2" id="KW-1185">Reference proteome</keyword>
<proteinExistence type="predicted"/>
<dbReference type="Proteomes" id="UP000615755">
    <property type="component" value="Unassembled WGS sequence"/>
</dbReference>